<dbReference type="InterPro" id="IPR032466">
    <property type="entry name" value="Metal_Hydrolase"/>
</dbReference>
<evidence type="ECO:0000259" key="2">
    <source>
        <dbReference type="Pfam" id="PF01979"/>
    </source>
</evidence>
<dbReference type="PANTHER" id="PTHR43794">
    <property type="entry name" value="AMINOHYDROLASE SSNA-RELATED"/>
    <property type="match status" value="1"/>
</dbReference>
<keyword evidence="1 3" id="KW-0378">Hydrolase</keyword>
<feature type="domain" description="Amidohydrolase-related" evidence="2">
    <location>
        <begin position="53"/>
        <end position="410"/>
    </location>
</feature>
<gene>
    <name evidence="3" type="primary">ssnA</name>
    <name evidence="3" type="ORF">GJ688_09395</name>
</gene>
<dbReference type="NCBIfam" id="NF005540">
    <property type="entry name" value="PRK07203.1"/>
    <property type="match status" value="1"/>
</dbReference>
<protein>
    <submittedName>
        <fullName evidence="3">Putative aminohydrolase SsnA</fullName>
    </submittedName>
</protein>
<dbReference type="PANTHER" id="PTHR43794:SF11">
    <property type="entry name" value="AMIDOHYDROLASE-RELATED DOMAIN-CONTAINING PROTEIN"/>
    <property type="match status" value="1"/>
</dbReference>
<evidence type="ECO:0000256" key="1">
    <source>
        <dbReference type="ARBA" id="ARBA00022801"/>
    </source>
</evidence>
<evidence type="ECO:0000313" key="3">
    <source>
        <dbReference type="EMBL" id="MTV49192.1"/>
    </source>
</evidence>
<accession>A0A6I3SKH2</accession>
<dbReference type="OrthoDB" id="9807210at2"/>
<name>A0A6I3SKH2_HELMO</name>
<dbReference type="Gene3D" id="3.20.20.140">
    <property type="entry name" value="Metal-dependent hydrolases"/>
    <property type="match status" value="1"/>
</dbReference>
<dbReference type="GO" id="GO:0016810">
    <property type="term" value="F:hydrolase activity, acting on carbon-nitrogen (but not peptide) bonds"/>
    <property type="evidence" value="ECO:0007669"/>
    <property type="project" value="InterPro"/>
</dbReference>
<organism evidence="3 4">
    <name type="scientific">Heliobacterium mobile</name>
    <name type="common">Heliobacillus mobilis</name>
    <dbReference type="NCBI Taxonomy" id="28064"/>
    <lineage>
        <taxon>Bacteria</taxon>
        <taxon>Bacillati</taxon>
        <taxon>Bacillota</taxon>
        <taxon>Clostridia</taxon>
        <taxon>Eubacteriales</taxon>
        <taxon>Heliobacteriaceae</taxon>
        <taxon>Heliobacterium</taxon>
    </lineage>
</organism>
<dbReference type="InterPro" id="IPR050287">
    <property type="entry name" value="MTA/SAH_deaminase"/>
</dbReference>
<dbReference type="NCBIfam" id="TIGR03314">
    <property type="entry name" value="Se_ssnA"/>
    <property type="match status" value="1"/>
</dbReference>
<dbReference type="InterPro" id="IPR017700">
    <property type="entry name" value="Aminohydrolase_SsnA"/>
</dbReference>
<keyword evidence="4" id="KW-1185">Reference proteome</keyword>
<dbReference type="InterPro" id="IPR006680">
    <property type="entry name" value="Amidohydro-rel"/>
</dbReference>
<dbReference type="Pfam" id="PF01979">
    <property type="entry name" value="Amidohydro_1"/>
    <property type="match status" value="1"/>
</dbReference>
<proteinExistence type="predicted"/>
<reference evidence="3 4" key="1">
    <citation type="submission" date="2019-11" db="EMBL/GenBank/DDBJ databases">
        <title>Whole-genome sequence of a the green, strictly anaerobic photosynthetic bacterium Heliobacillus mobilis DSM 6151.</title>
        <authorList>
            <person name="Kyndt J.A."/>
            <person name="Meyer T.E."/>
        </authorList>
    </citation>
    <scope>NUCLEOTIDE SEQUENCE [LARGE SCALE GENOMIC DNA]</scope>
    <source>
        <strain evidence="3 4">DSM 6151</strain>
    </source>
</reference>
<dbReference type="InterPro" id="IPR011059">
    <property type="entry name" value="Metal-dep_hydrolase_composite"/>
</dbReference>
<dbReference type="EMBL" id="WNKU01000009">
    <property type="protein sequence ID" value="MTV49192.1"/>
    <property type="molecule type" value="Genomic_DNA"/>
</dbReference>
<sequence>MLLLTNATIVEFQPPSVRTGMDVYIYGTEIMEVGENFSGKYVADRVIDLNGAILMPGIVCSHNHFYSGLSRGILARIKPSPDFISVLQNLWWRLDRAIDQEILYYSGLICSFEAIRYGTTAVIDHHASPNFIKGSLKVLKQGFEETGLRGITCYETTDRNGGLTEVEAGVQENVDFAKLCEADKQASKGNHLVEAMIGGHAPVTMPDEALRLMAEAVKETGRGIHVHVAEDRYDVSHSHHKYGKDIIPRLYDAGLINDKALLVHGVHLSDTDVAIINDHDAYLAHNARSNMNNHVGYNHKIPQYKNFALGTDGIGSDMFEEFKFAFFKHRDAGGPLWPDSFLKYLYNGNDLLQRYFGGCFGKVAKGYKADLTIVDYASPTPLAPENIGGHIAFGMDSRDVKTVIINGKVVLENREFPMDIQPIYEKARKAAQRLWERMDKLAD</sequence>
<evidence type="ECO:0000313" key="4">
    <source>
        <dbReference type="Proteomes" id="UP000430670"/>
    </source>
</evidence>
<dbReference type="SUPFAM" id="SSF51556">
    <property type="entry name" value="Metallo-dependent hydrolases"/>
    <property type="match status" value="1"/>
</dbReference>
<dbReference type="Gene3D" id="2.30.40.10">
    <property type="entry name" value="Urease, subunit C, domain 1"/>
    <property type="match status" value="1"/>
</dbReference>
<dbReference type="Proteomes" id="UP000430670">
    <property type="component" value="Unassembled WGS sequence"/>
</dbReference>
<dbReference type="RefSeq" id="WP_155476297.1">
    <property type="nucleotide sequence ID" value="NZ_WNKU01000009.1"/>
</dbReference>
<comment type="caution">
    <text evidence="3">The sequence shown here is derived from an EMBL/GenBank/DDBJ whole genome shotgun (WGS) entry which is preliminary data.</text>
</comment>
<dbReference type="SUPFAM" id="SSF51338">
    <property type="entry name" value="Composite domain of metallo-dependent hydrolases"/>
    <property type="match status" value="1"/>
</dbReference>
<dbReference type="AlphaFoldDB" id="A0A6I3SKH2"/>